<dbReference type="RefSeq" id="WP_243540704.1">
    <property type="nucleotide sequence ID" value="NZ_CP093442.1"/>
</dbReference>
<proteinExistence type="predicted"/>
<sequence length="304" mass="34588">MKNPTVGKHEAEDLKKIVEKVIKGLGNPKPPLDLRDVRELLKLDVRYYSSTNDSFLQETISRMKIAGKQIIKRPSLLLDVVKKAKLSALWIPDHKRILIDESTPKLKHRWFEGHEIGHGLAPWHKLFLFGDNQETLGQGCHEQLEAEANFAAGQLLFLQDRFVIEGNDNQANMKTVLQLSEVFGNTKTSTLWRFVEECHEDKFLVGVISQHPHHPKNDFDALAPIKHLVESPGFKEQFGNINVFNLFASIKKYCSRNKGGPLGTAMIRLLDVNGDAHDFRFESFSNSYECLTLGVYVRKVGIIF</sequence>
<reference evidence="1" key="1">
    <citation type="submission" date="2022-03" db="EMBL/GenBank/DDBJ databases">
        <title>Genome Identification and Characterization of new species Bdellovibrio reynosense LBG001 sp. nov. from a Mexico soil sample.</title>
        <authorList>
            <person name="Camilli A."/>
            <person name="Ajao Y."/>
            <person name="Guo X."/>
        </authorList>
    </citation>
    <scope>NUCLEOTIDE SEQUENCE</scope>
    <source>
        <strain evidence="1">LBG001</strain>
    </source>
</reference>
<evidence type="ECO:0008006" key="3">
    <source>
        <dbReference type="Google" id="ProtNLM"/>
    </source>
</evidence>
<dbReference type="Gene3D" id="1.10.10.2910">
    <property type="match status" value="1"/>
</dbReference>
<gene>
    <name evidence="1" type="ORF">MNR06_07955</name>
</gene>
<organism evidence="1 2">
    <name type="scientific">Bdellovibrio reynosensis</name>
    <dbReference type="NCBI Taxonomy" id="2835041"/>
    <lineage>
        <taxon>Bacteria</taxon>
        <taxon>Pseudomonadati</taxon>
        <taxon>Bdellovibrionota</taxon>
        <taxon>Bdellovibrionia</taxon>
        <taxon>Bdellovibrionales</taxon>
        <taxon>Pseudobdellovibrionaceae</taxon>
        <taxon>Bdellovibrio</taxon>
    </lineage>
</organism>
<name>A0ABY4CD48_9BACT</name>
<dbReference type="Proteomes" id="UP000830116">
    <property type="component" value="Chromosome"/>
</dbReference>
<evidence type="ECO:0000313" key="2">
    <source>
        <dbReference type="Proteomes" id="UP000830116"/>
    </source>
</evidence>
<dbReference type="EMBL" id="CP093442">
    <property type="protein sequence ID" value="UOF02885.1"/>
    <property type="molecule type" value="Genomic_DNA"/>
</dbReference>
<protein>
    <recommendedName>
        <fullName evidence="3">IrrE N-terminal-like domain-containing protein</fullName>
    </recommendedName>
</protein>
<evidence type="ECO:0000313" key="1">
    <source>
        <dbReference type="EMBL" id="UOF02885.1"/>
    </source>
</evidence>
<keyword evidence="2" id="KW-1185">Reference proteome</keyword>
<accession>A0ABY4CD48</accession>